<evidence type="ECO:0000313" key="4">
    <source>
        <dbReference type="EMBL" id="RPA75940.1"/>
    </source>
</evidence>
<feature type="compositionally biased region" description="Polar residues" evidence="2">
    <location>
        <begin position="45"/>
        <end position="62"/>
    </location>
</feature>
<reference evidence="4 5" key="1">
    <citation type="journal article" date="2018" name="Nat. Ecol. Evol.">
        <title>Pezizomycetes genomes reveal the molecular basis of ectomycorrhizal truffle lifestyle.</title>
        <authorList>
            <person name="Murat C."/>
            <person name="Payen T."/>
            <person name="Noel B."/>
            <person name="Kuo A."/>
            <person name="Morin E."/>
            <person name="Chen J."/>
            <person name="Kohler A."/>
            <person name="Krizsan K."/>
            <person name="Balestrini R."/>
            <person name="Da Silva C."/>
            <person name="Montanini B."/>
            <person name="Hainaut M."/>
            <person name="Levati E."/>
            <person name="Barry K.W."/>
            <person name="Belfiori B."/>
            <person name="Cichocki N."/>
            <person name="Clum A."/>
            <person name="Dockter R.B."/>
            <person name="Fauchery L."/>
            <person name="Guy J."/>
            <person name="Iotti M."/>
            <person name="Le Tacon F."/>
            <person name="Lindquist E.A."/>
            <person name="Lipzen A."/>
            <person name="Malagnac F."/>
            <person name="Mello A."/>
            <person name="Molinier V."/>
            <person name="Miyauchi S."/>
            <person name="Poulain J."/>
            <person name="Riccioni C."/>
            <person name="Rubini A."/>
            <person name="Sitrit Y."/>
            <person name="Splivallo R."/>
            <person name="Traeger S."/>
            <person name="Wang M."/>
            <person name="Zifcakova L."/>
            <person name="Wipf D."/>
            <person name="Zambonelli A."/>
            <person name="Paolocci F."/>
            <person name="Nowrousian M."/>
            <person name="Ottonello S."/>
            <person name="Baldrian P."/>
            <person name="Spatafora J.W."/>
            <person name="Henrissat B."/>
            <person name="Nagy L.G."/>
            <person name="Aury J.M."/>
            <person name="Wincker P."/>
            <person name="Grigoriev I.V."/>
            <person name="Bonfante P."/>
            <person name="Martin F.M."/>
        </authorList>
    </citation>
    <scope>NUCLEOTIDE SEQUENCE [LARGE SCALE GENOMIC DNA]</scope>
    <source>
        <strain evidence="4 5">RN42</strain>
    </source>
</reference>
<dbReference type="AlphaFoldDB" id="A0A3N4HVR1"/>
<evidence type="ECO:0000256" key="2">
    <source>
        <dbReference type="SAM" id="MobiDB-lite"/>
    </source>
</evidence>
<proteinExistence type="predicted"/>
<feature type="region of interest" description="Disordered" evidence="2">
    <location>
        <begin position="280"/>
        <end position="321"/>
    </location>
</feature>
<sequence>MSKVSLRNTNRSLNSVSSAQTSPSNSLRRAGGVASFVKTRGGVTAQDSAVSTNTNAGYNSPTPSEKRSSMPPPPKMKALYNGQQKNYEDMKVPIPETYDEDWDAGKSEDGAMKQPGRYQSDGFPERLAREWGNGNGNHGTGFPDETFPTLSDTESSLYRLNPKSPERNTQYNYDDYSSEADQQTHLDYEPSDVQYIDSEVGAKLPYHPSSPPRVPLMPEPPYAREDDYNSDSSVDINDVDEKVQNTQKRLSMERQQLQRAAATSAPAVGVAKAVTLQRGYSNRSAKGKQPEVAIRERSPEDRRDSITPLSPDRRSITSVGLHRKRSYSTLKEVDFTQFASQEWHQTTEEPGRRAKAQPVSRYRSTNDVYGAPPSNMRPEVHKENQVAYFSSLPPQQYYDESANLMKQLQDILQETKNAREAFINGTRELEREIEERSRQVKKRRVELGGYLGGVKERLGRITGA</sequence>
<organism evidence="4 5">
    <name type="scientific">Ascobolus immersus RN42</name>
    <dbReference type="NCBI Taxonomy" id="1160509"/>
    <lineage>
        <taxon>Eukaryota</taxon>
        <taxon>Fungi</taxon>
        <taxon>Dikarya</taxon>
        <taxon>Ascomycota</taxon>
        <taxon>Pezizomycotina</taxon>
        <taxon>Pezizomycetes</taxon>
        <taxon>Pezizales</taxon>
        <taxon>Ascobolaceae</taxon>
        <taxon>Ascobolus</taxon>
    </lineage>
</organism>
<feature type="compositionally biased region" description="Polar residues" evidence="2">
    <location>
        <begin position="1"/>
        <end position="27"/>
    </location>
</feature>
<accession>A0A3N4HVR1</accession>
<evidence type="ECO:0000313" key="5">
    <source>
        <dbReference type="Proteomes" id="UP000275078"/>
    </source>
</evidence>
<keyword evidence="1" id="KW-0175">Coiled coil</keyword>
<dbReference type="Proteomes" id="UP000275078">
    <property type="component" value="Unassembled WGS sequence"/>
</dbReference>
<evidence type="ECO:0000256" key="1">
    <source>
        <dbReference type="SAM" id="Coils"/>
    </source>
</evidence>
<feature type="region of interest" description="Disordered" evidence="2">
    <location>
        <begin position="1"/>
        <end position="79"/>
    </location>
</feature>
<feature type="region of interest" description="Disordered" evidence="2">
    <location>
        <begin position="202"/>
        <end position="236"/>
    </location>
</feature>
<dbReference type="InterPro" id="IPR029178">
    <property type="entry name" value="Ecm11_C"/>
</dbReference>
<feature type="compositionally biased region" description="Basic and acidic residues" evidence="2">
    <location>
        <begin position="293"/>
        <end position="315"/>
    </location>
</feature>
<dbReference type="PROSITE" id="PS51179">
    <property type="entry name" value="POU_3"/>
    <property type="match status" value="1"/>
</dbReference>
<dbReference type="Pfam" id="PF15463">
    <property type="entry name" value="ECM11"/>
    <property type="match status" value="1"/>
</dbReference>
<feature type="coiled-coil region" evidence="1">
    <location>
        <begin position="236"/>
        <end position="263"/>
    </location>
</feature>
<feature type="compositionally biased region" description="Pro residues" evidence="2">
    <location>
        <begin position="208"/>
        <end position="221"/>
    </location>
</feature>
<gene>
    <name evidence="4" type="ORF">BJ508DRAFT_417844</name>
</gene>
<dbReference type="EMBL" id="ML119754">
    <property type="protein sequence ID" value="RPA75940.1"/>
    <property type="molecule type" value="Genomic_DNA"/>
</dbReference>
<dbReference type="InterPro" id="IPR000327">
    <property type="entry name" value="POU_dom"/>
</dbReference>
<evidence type="ECO:0000259" key="3">
    <source>
        <dbReference type="PROSITE" id="PS51179"/>
    </source>
</evidence>
<feature type="region of interest" description="Disordered" evidence="2">
    <location>
        <begin position="97"/>
        <end position="185"/>
    </location>
</feature>
<feature type="domain" description="POU-specific" evidence="3">
    <location>
        <begin position="425"/>
        <end position="464"/>
    </location>
</feature>
<protein>
    <recommendedName>
        <fullName evidence="3">POU-specific domain-containing protein</fullName>
    </recommendedName>
</protein>
<name>A0A3N4HVR1_ASCIM</name>
<feature type="region of interest" description="Disordered" evidence="2">
    <location>
        <begin position="342"/>
        <end position="376"/>
    </location>
</feature>
<dbReference type="GO" id="GO:0003700">
    <property type="term" value="F:DNA-binding transcription factor activity"/>
    <property type="evidence" value="ECO:0007669"/>
    <property type="project" value="InterPro"/>
</dbReference>
<feature type="compositionally biased region" description="Polar residues" evidence="2">
    <location>
        <begin position="148"/>
        <end position="158"/>
    </location>
</feature>
<keyword evidence="5" id="KW-1185">Reference proteome</keyword>